<dbReference type="AlphaFoldDB" id="A0A378T858"/>
<dbReference type="EMBL" id="UGQU01000001">
    <property type="protein sequence ID" value="STZ56053.1"/>
    <property type="molecule type" value="Genomic_DNA"/>
</dbReference>
<gene>
    <name evidence="2" type="ORF">NCTC10359_00654</name>
</gene>
<reference evidence="2 3" key="1">
    <citation type="submission" date="2018-06" db="EMBL/GenBank/DDBJ databases">
        <authorList>
            <consortium name="Pathogen Informatics"/>
            <person name="Doyle S."/>
        </authorList>
    </citation>
    <scope>NUCLEOTIDE SEQUENCE [LARGE SCALE GENOMIC DNA]</scope>
    <source>
        <strain evidence="2 3">NCTC10359</strain>
    </source>
</reference>
<protein>
    <submittedName>
        <fullName evidence="2">Uncharacterized protein</fullName>
    </submittedName>
</protein>
<dbReference type="Proteomes" id="UP000254437">
    <property type="component" value="Unassembled WGS sequence"/>
</dbReference>
<sequence length="377" mass="42981">MEKVSLLWLLCTLVTCPADDVKKDKGNASAPKPTPIPTLPVPPLTYTHQKWEQDRQWTGETTLSKEKGQSWANLPFDKSTLLEVRLAKGLHNPWGYGNQGGRLHAVYTHDHTFPVVLPPRYLENGYEWRAYESFNLGSNSLFWVGVPSNKHADYVYEVADDGKYHIKINIFPKSDPQRMMYQQRLVIEPINTSAVSVAPNDYGDELNGVFANMADEKATEWGGGRYHFKSPSLSSLHPHIRPDDLVLGEGCQWQKTDRQDIYQWGKARINWQGRELKHAKTFCSDKLVAVAYLLERDEVGSDKQLRRVIDERLLVNVFDKETLTPFDGGYLETYIEHDLKDGLVAGTIDIKEIKVAKSDDEYRVIAKLSNGKTVQYQ</sequence>
<dbReference type="RefSeq" id="WP_115005456.1">
    <property type="nucleotide sequence ID" value="NZ_UGQU01000001.1"/>
</dbReference>
<accession>A0A378T858</accession>
<evidence type="ECO:0000256" key="1">
    <source>
        <dbReference type="SAM" id="MobiDB-lite"/>
    </source>
</evidence>
<name>A0A378T858_MORLA</name>
<evidence type="ECO:0000313" key="2">
    <source>
        <dbReference type="EMBL" id="STZ56053.1"/>
    </source>
</evidence>
<feature type="region of interest" description="Disordered" evidence="1">
    <location>
        <begin position="21"/>
        <end position="43"/>
    </location>
</feature>
<organism evidence="2 3">
    <name type="scientific">Moraxella lacunata</name>
    <dbReference type="NCBI Taxonomy" id="477"/>
    <lineage>
        <taxon>Bacteria</taxon>
        <taxon>Pseudomonadati</taxon>
        <taxon>Pseudomonadota</taxon>
        <taxon>Gammaproteobacteria</taxon>
        <taxon>Moraxellales</taxon>
        <taxon>Moraxellaceae</taxon>
        <taxon>Moraxella</taxon>
    </lineage>
</organism>
<evidence type="ECO:0000313" key="3">
    <source>
        <dbReference type="Proteomes" id="UP000254437"/>
    </source>
</evidence>
<proteinExistence type="predicted"/>
<feature type="compositionally biased region" description="Pro residues" evidence="1">
    <location>
        <begin position="32"/>
        <end position="43"/>
    </location>
</feature>